<evidence type="ECO:0000313" key="2">
    <source>
        <dbReference type="EMBL" id="EJK69000.1"/>
    </source>
</evidence>
<feature type="region of interest" description="Disordered" evidence="1">
    <location>
        <begin position="109"/>
        <end position="143"/>
    </location>
</feature>
<dbReference type="OrthoDB" id="513221at2759"/>
<organism evidence="2 3">
    <name type="scientific">Thalassiosira oceanica</name>
    <name type="common">Marine diatom</name>
    <dbReference type="NCBI Taxonomy" id="159749"/>
    <lineage>
        <taxon>Eukaryota</taxon>
        <taxon>Sar</taxon>
        <taxon>Stramenopiles</taxon>
        <taxon>Ochrophyta</taxon>
        <taxon>Bacillariophyta</taxon>
        <taxon>Coscinodiscophyceae</taxon>
        <taxon>Thalassiosirophycidae</taxon>
        <taxon>Thalassiosirales</taxon>
        <taxon>Thalassiosiraceae</taxon>
        <taxon>Thalassiosira</taxon>
    </lineage>
</organism>
<dbReference type="Proteomes" id="UP000266841">
    <property type="component" value="Unassembled WGS sequence"/>
</dbReference>
<dbReference type="eggNOG" id="ENOG502QTU8">
    <property type="taxonomic scope" value="Eukaryota"/>
</dbReference>
<dbReference type="PANTHER" id="PTHR34547:SF1">
    <property type="entry name" value="YACP-LIKE NYN DOMAIN PROTEIN"/>
    <property type="match status" value="1"/>
</dbReference>
<evidence type="ECO:0008006" key="4">
    <source>
        <dbReference type="Google" id="ProtNLM"/>
    </source>
</evidence>
<feature type="compositionally biased region" description="Low complexity" evidence="1">
    <location>
        <begin position="122"/>
        <end position="136"/>
    </location>
</feature>
<dbReference type="InterPro" id="IPR010298">
    <property type="entry name" value="YacP-like"/>
</dbReference>
<dbReference type="Pfam" id="PF05991">
    <property type="entry name" value="NYN_YacP"/>
    <property type="match status" value="2"/>
</dbReference>
<dbReference type="OMA" id="WHIELAL"/>
<sequence>MDSTSLQWHIELALLKFDSRPIDSVGSWQRRQDEDEHRRRATDLVMQLSLKLLGRRVPFEYRRPTMASSVAMYVLILALTMHRVRQLDCFTPRPTNKLAVNYKHSALFGKGDGKKRRKKKSSAPNSSPEEAAQPAPLRVSSDSNVSVKRQIKWARMNKEYFKSQTSFRQNNVKKKTAYRKRLDDEEQQQVIEDKRKRARDVDWDVVLSHGNGTATPLVLVDGYNVVYQWPRLKKQMLKGHIERARDMLIRDLEDLHGIKGWRIECVFDGFGRSTVGPLGESPASGKVSLLEREFNRQDTGRGVRIVYSGVGASADSYIEKRCLDAKAVTQGKLSVSKGSLIVASNDAMIRTVAVGSGALCMSSERLVDELKAVKKATAYRVEAAMAIANGGFVRPEALRQKQSTNLPAMKMQGARGSVGFAEVNGRQVMNTYRGGQFVIEDKRKKKKEKNCPNPFAENDDGS</sequence>
<protein>
    <recommendedName>
        <fullName evidence="4">NYN domain-containing protein</fullName>
    </recommendedName>
</protein>
<dbReference type="EMBL" id="AGNL01010601">
    <property type="protein sequence ID" value="EJK69000.1"/>
    <property type="molecule type" value="Genomic_DNA"/>
</dbReference>
<gene>
    <name evidence="2" type="ORF">THAOC_09787</name>
</gene>
<evidence type="ECO:0000313" key="3">
    <source>
        <dbReference type="Proteomes" id="UP000266841"/>
    </source>
</evidence>
<dbReference type="AlphaFoldDB" id="K0SUA6"/>
<evidence type="ECO:0000256" key="1">
    <source>
        <dbReference type="SAM" id="MobiDB-lite"/>
    </source>
</evidence>
<dbReference type="PANTHER" id="PTHR34547">
    <property type="entry name" value="YACP-LIKE NYN DOMAIN PROTEIN"/>
    <property type="match status" value="1"/>
</dbReference>
<name>K0SUA6_THAOC</name>
<feature type="region of interest" description="Disordered" evidence="1">
    <location>
        <begin position="441"/>
        <end position="462"/>
    </location>
</feature>
<proteinExistence type="predicted"/>
<accession>K0SUA6</accession>
<comment type="caution">
    <text evidence="2">The sequence shown here is derived from an EMBL/GenBank/DDBJ whole genome shotgun (WGS) entry which is preliminary data.</text>
</comment>
<reference evidence="2 3" key="1">
    <citation type="journal article" date="2012" name="Genome Biol.">
        <title>Genome and low-iron response of an oceanic diatom adapted to chronic iron limitation.</title>
        <authorList>
            <person name="Lommer M."/>
            <person name="Specht M."/>
            <person name="Roy A.S."/>
            <person name="Kraemer L."/>
            <person name="Andreson R."/>
            <person name="Gutowska M.A."/>
            <person name="Wolf J."/>
            <person name="Bergner S.V."/>
            <person name="Schilhabel M.B."/>
            <person name="Klostermeier U.C."/>
            <person name="Beiko R.G."/>
            <person name="Rosenstiel P."/>
            <person name="Hippler M."/>
            <person name="Laroche J."/>
        </authorList>
    </citation>
    <scope>NUCLEOTIDE SEQUENCE [LARGE SCALE GENOMIC DNA]</scope>
    <source>
        <strain evidence="2 3">CCMP1005</strain>
    </source>
</reference>
<keyword evidence="3" id="KW-1185">Reference proteome</keyword>
<dbReference type="CDD" id="cd10912">
    <property type="entry name" value="PIN_YacP-like"/>
    <property type="match status" value="1"/>
</dbReference>